<keyword evidence="2 5" id="KW-0812">Transmembrane</keyword>
<reference evidence="7" key="1">
    <citation type="journal article" date="2020" name="Stud. Mycol.">
        <title>101 Dothideomycetes genomes: a test case for predicting lifestyles and emergence of pathogens.</title>
        <authorList>
            <person name="Haridas S."/>
            <person name="Albert R."/>
            <person name="Binder M."/>
            <person name="Bloem J."/>
            <person name="Labutti K."/>
            <person name="Salamov A."/>
            <person name="Andreopoulos B."/>
            <person name="Baker S."/>
            <person name="Barry K."/>
            <person name="Bills G."/>
            <person name="Bluhm B."/>
            <person name="Cannon C."/>
            <person name="Castanera R."/>
            <person name="Culley D."/>
            <person name="Daum C."/>
            <person name="Ezra D."/>
            <person name="Gonzalez J."/>
            <person name="Henrissat B."/>
            <person name="Kuo A."/>
            <person name="Liang C."/>
            <person name="Lipzen A."/>
            <person name="Lutzoni F."/>
            <person name="Magnuson J."/>
            <person name="Mondo S."/>
            <person name="Nolan M."/>
            <person name="Ohm R."/>
            <person name="Pangilinan J."/>
            <person name="Park H.-J."/>
            <person name="Ramirez L."/>
            <person name="Alfaro M."/>
            <person name="Sun H."/>
            <person name="Tritt A."/>
            <person name="Yoshinaga Y."/>
            <person name="Zwiers L.-H."/>
            <person name="Turgeon B."/>
            <person name="Goodwin S."/>
            <person name="Spatafora J."/>
            <person name="Crous P."/>
            <person name="Grigoriev I."/>
        </authorList>
    </citation>
    <scope>NUCLEOTIDE SEQUENCE</scope>
    <source>
        <strain evidence="7">CBS 125425</strain>
    </source>
</reference>
<evidence type="ECO:0000313" key="7">
    <source>
        <dbReference type="EMBL" id="KAF2736288.1"/>
    </source>
</evidence>
<dbReference type="OrthoDB" id="5296287at2759"/>
<feature type="transmembrane region" description="Helical" evidence="5">
    <location>
        <begin position="195"/>
        <end position="215"/>
    </location>
</feature>
<feature type="transmembrane region" description="Helical" evidence="5">
    <location>
        <begin position="80"/>
        <end position="99"/>
    </location>
</feature>
<accession>A0A9P4V4K0</accession>
<dbReference type="PANTHER" id="PTHR23502:SF163">
    <property type="entry name" value="MAJOR FACILITATOR SUPERFAMILY (MFS) PROFILE DOMAIN-CONTAINING PROTEIN"/>
    <property type="match status" value="1"/>
</dbReference>
<evidence type="ECO:0000256" key="4">
    <source>
        <dbReference type="ARBA" id="ARBA00023136"/>
    </source>
</evidence>
<dbReference type="Proteomes" id="UP000799444">
    <property type="component" value="Unassembled WGS sequence"/>
</dbReference>
<feature type="transmembrane region" description="Helical" evidence="5">
    <location>
        <begin position="406"/>
        <end position="429"/>
    </location>
</feature>
<feature type="transmembrane region" description="Helical" evidence="5">
    <location>
        <begin position="308"/>
        <end position="329"/>
    </location>
</feature>
<dbReference type="SUPFAM" id="SSF103473">
    <property type="entry name" value="MFS general substrate transporter"/>
    <property type="match status" value="1"/>
</dbReference>
<evidence type="ECO:0000256" key="2">
    <source>
        <dbReference type="ARBA" id="ARBA00022692"/>
    </source>
</evidence>
<dbReference type="InterPro" id="IPR020846">
    <property type="entry name" value="MFS_dom"/>
</dbReference>
<gene>
    <name evidence="7" type="ORF">EJ04DRAFT_533700</name>
</gene>
<feature type="domain" description="Major facilitator superfamily (MFS) profile" evidence="6">
    <location>
        <begin position="39"/>
        <end position="468"/>
    </location>
</feature>
<comment type="subcellular location">
    <subcellularLocation>
        <location evidence="1">Membrane</location>
        <topology evidence="1">Multi-pass membrane protein</topology>
    </subcellularLocation>
</comment>
<feature type="transmembrane region" description="Helical" evidence="5">
    <location>
        <begin position="270"/>
        <end position="296"/>
    </location>
</feature>
<organism evidence="7 8">
    <name type="scientific">Polyplosphaeria fusca</name>
    <dbReference type="NCBI Taxonomy" id="682080"/>
    <lineage>
        <taxon>Eukaryota</taxon>
        <taxon>Fungi</taxon>
        <taxon>Dikarya</taxon>
        <taxon>Ascomycota</taxon>
        <taxon>Pezizomycotina</taxon>
        <taxon>Dothideomycetes</taxon>
        <taxon>Pleosporomycetidae</taxon>
        <taxon>Pleosporales</taxon>
        <taxon>Tetraplosphaeriaceae</taxon>
        <taxon>Polyplosphaeria</taxon>
    </lineage>
</organism>
<protein>
    <submittedName>
        <fullName evidence="7">MFS general substrate transporter</fullName>
    </submittedName>
</protein>
<dbReference type="Gene3D" id="1.20.1250.20">
    <property type="entry name" value="MFS general substrate transporter like domains"/>
    <property type="match status" value="1"/>
</dbReference>
<dbReference type="GO" id="GO:0016020">
    <property type="term" value="C:membrane"/>
    <property type="evidence" value="ECO:0007669"/>
    <property type="project" value="UniProtKB-SubCell"/>
</dbReference>
<dbReference type="InterPro" id="IPR011701">
    <property type="entry name" value="MFS"/>
</dbReference>
<evidence type="ECO:0000313" key="8">
    <source>
        <dbReference type="Proteomes" id="UP000799444"/>
    </source>
</evidence>
<keyword evidence="3 5" id="KW-1133">Transmembrane helix</keyword>
<feature type="transmembrane region" description="Helical" evidence="5">
    <location>
        <begin position="375"/>
        <end position="394"/>
    </location>
</feature>
<keyword evidence="8" id="KW-1185">Reference proteome</keyword>
<dbReference type="PROSITE" id="PS50850">
    <property type="entry name" value="MFS"/>
    <property type="match status" value="1"/>
</dbReference>
<proteinExistence type="predicted"/>
<feature type="transmembrane region" description="Helical" evidence="5">
    <location>
        <begin position="41"/>
        <end position="68"/>
    </location>
</feature>
<evidence type="ECO:0000256" key="1">
    <source>
        <dbReference type="ARBA" id="ARBA00004141"/>
    </source>
</evidence>
<keyword evidence="4 5" id="KW-0472">Membrane</keyword>
<dbReference type="AlphaFoldDB" id="A0A9P4V4K0"/>
<dbReference type="GO" id="GO:0022857">
    <property type="term" value="F:transmembrane transporter activity"/>
    <property type="evidence" value="ECO:0007669"/>
    <property type="project" value="InterPro"/>
</dbReference>
<evidence type="ECO:0000259" key="6">
    <source>
        <dbReference type="PROSITE" id="PS50850"/>
    </source>
</evidence>
<feature type="transmembrane region" description="Helical" evidence="5">
    <location>
        <begin position="350"/>
        <end position="369"/>
    </location>
</feature>
<feature type="transmembrane region" description="Helical" evidence="5">
    <location>
        <begin position="130"/>
        <end position="153"/>
    </location>
</feature>
<feature type="transmembrane region" description="Helical" evidence="5">
    <location>
        <begin position="165"/>
        <end position="183"/>
    </location>
</feature>
<name>A0A9P4V4K0_9PLEO</name>
<feature type="transmembrane region" description="Helical" evidence="5">
    <location>
        <begin position="441"/>
        <end position="463"/>
    </location>
</feature>
<evidence type="ECO:0000256" key="3">
    <source>
        <dbReference type="ARBA" id="ARBA00022989"/>
    </source>
</evidence>
<dbReference type="InterPro" id="IPR036259">
    <property type="entry name" value="MFS_trans_sf"/>
</dbReference>
<comment type="caution">
    <text evidence="7">The sequence shown here is derived from an EMBL/GenBank/DDBJ whole genome shotgun (WGS) entry which is preliminary data.</text>
</comment>
<feature type="transmembrane region" description="Helical" evidence="5">
    <location>
        <begin position="106"/>
        <end position="124"/>
    </location>
</feature>
<evidence type="ECO:0000256" key="5">
    <source>
        <dbReference type="SAM" id="Phobius"/>
    </source>
</evidence>
<dbReference type="PANTHER" id="PTHR23502">
    <property type="entry name" value="MAJOR FACILITATOR SUPERFAMILY"/>
    <property type="match status" value="1"/>
</dbReference>
<sequence>MHIREYKSSVSDFSLDDRVDFDGPDDPKNPENWSSSYKWTLVILISMLSLVVNLAILMCAPATSLILAEFHSTNKLHSTILVSIWELGEVVGPLLVAPLSEIFGRLPVFHSFNVMFILFAIGAAESQNMQTLIAMRFFLGLSVASTVMNPCIVGDIFREEQRGRALGVMGMIPFVAPVLGPTIGGLISQAKGWRWTFWLIVLIASPLQILFSIIYRESYAVKILELKTKKMRKLTGNKALKSRHEQTESPGIILRNSILRPLRLLVSSRAVLLVGICSALNMSLVYVVITSLSVIYDEIYHTKKSLLGLTYLGLGAGMILGVQLCGQFLDRYLQRKIRLSRAKPEHRLPPMILGSILVPAGLLAFGWAVHFRTHWIVPIIFSSLVGFGFVANAISAWSYLVDAFGIYSASATAANIVLRNAASAALPLAGPALSKHLGTGWGYTVLSCVGALAIPIAFVLWSFGERMRIRGENNVLG</sequence>
<dbReference type="Pfam" id="PF07690">
    <property type="entry name" value="MFS_1"/>
    <property type="match status" value="1"/>
</dbReference>
<dbReference type="EMBL" id="ML996126">
    <property type="protein sequence ID" value="KAF2736288.1"/>
    <property type="molecule type" value="Genomic_DNA"/>
</dbReference>